<dbReference type="OMA" id="WCVAVVA"/>
<dbReference type="InterPro" id="IPR003656">
    <property type="entry name" value="Znf_BED"/>
</dbReference>
<protein>
    <recommendedName>
        <fullName evidence="6">BED-type domain-containing protein</fullName>
    </recommendedName>
</protein>
<accession>A0A151RP76</accession>
<dbReference type="PANTHER" id="PTHR32166">
    <property type="entry name" value="OSJNBA0013A04.12 PROTEIN"/>
    <property type="match status" value="1"/>
</dbReference>
<evidence type="ECO:0000259" key="6">
    <source>
        <dbReference type="PROSITE" id="PS50808"/>
    </source>
</evidence>
<dbReference type="EMBL" id="KQ483631">
    <property type="protein sequence ID" value="KYP44335.1"/>
    <property type="molecule type" value="Genomic_DNA"/>
</dbReference>
<dbReference type="Gramene" id="C.cajan_34593.t">
    <property type="protein sequence ID" value="C.cajan_34593.t"/>
    <property type="gene ID" value="C.cajan_34593"/>
</dbReference>
<gene>
    <name evidence="7" type="ORF">KK1_034195</name>
</gene>
<dbReference type="Proteomes" id="UP000075243">
    <property type="component" value="Unassembled WGS sequence"/>
</dbReference>
<dbReference type="InterPro" id="IPR007021">
    <property type="entry name" value="DUF659"/>
</dbReference>
<keyword evidence="2 4" id="KW-0863">Zinc-finger</keyword>
<evidence type="ECO:0000313" key="8">
    <source>
        <dbReference type="Proteomes" id="UP000075243"/>
    </source>
</evidence>
<feature type="domain" description="BED-type" evidence="6">
    <location>
        <begin position="27"/>
        <end position="83"/>
    </location>
</feature>
<dbReference type="Pfam" id="PF04937">
    <property type="entry name" value="DUF659"/>
    <property type="match status" value="1"/>
</dbReference>
<proteinExistence type="predicted"/>
<evidence type="ECO:0000256" key="1">
    <source>
        <dbReference type="ARBA" id="ARBA00022723"/>
    </source>
</evidence>
<feature type="region of interest" description="Disordered" evidence="5">
    <location>
        <begin position="1"/>
        <end position="38"/>
    </location>
</feature>
<evidence type="ECO:0000256" key="5">
    <source>
        <dbReference type="SAM" id="MobiDB-lite"/>
    </source>
</evidence>
<feature type="compositionally biased region" description="Low complexity" evidence="5">
    <location>
        <begin position="9"/>
        <end position="18"/>
    </location>
</feature>
<dbReference type="InterPro" id="IPR012337">
    <property type="entry name" value="RNaseH-like_sf"/>
</dbReference>
<dbReference type="PROSITE" id="PS50808">
    <property type="entry name" value="ZF_BED"/>
    <property type="match status" value="1"/>
</dbReference>
<evidence type="ECO:0000256" key="3">
    <source>
        <dbReference type="ARBA" id="ARBA00022833"/>
    </source>
</evidence>
<dbReference type="GO" id="GO:0008270">
    <property type="term" value="F:zinc ion binding"/>
    <property type="evidence" value="ECO:0007669"/>
    <property type="project" value="UniProtKB-KW"/>
</dbReference>
<dbReference type="PANTHER" id="PTHR32166:SF122">
    <property type="entry name" value="OS09G0499600 PROTEIN"/>
    <property type="match status" value="1"/>
</dbReference>
<sequence>MSEIGGGSKSSSNGVSSSRARKNAPGNRTEIGWKHGTDVQGNGKKVKCNYCTKTVSGGIFRFKHHLAGTREDSEPCAMVPEEVKILMMKIVAEAKETSMRKKRLLDIDEEDDIEKEMDMRALTKGKGVGGAGVQITLNQMMKKDYKDQVDQQVARYFYTSVIPFNSIKNVEFIKMCEMIGRYGIGYKPPSYHDVREKLLKQVVIETDSMLEEFKKEWKRTGCSIMSDGWTDKKRRSICNFLVNSPKGTVFLYSLDTFDISKTADKVFKMLDDVVNYVGEENVVQVVTDNAANYKAAGEMLMQTRKNLYWTPCAAHCIDLIFEDFEKKLKVHEVTIKKGRKITTYIYSRTMLISMLKKFTKGRDLVRPGITRFATAYLTLSCLNDNKASLMCMFSSNEWKSSKFSSTPEGRKVEGMALDSRLWKNIIICLKAVVPLMTVLRLVDSDEKPAMGFIYDGMDSGCPELKKFAIRVLSLTCSSSGCERN</sequence>
<evidence type="ECO:0000256" key="4">
    <source>
        <dbReference type="PROSITE-ProRule" id="PRU00027"/>
    </source>
</evidence>
<reference evidence="7" key="1">
    <citation type="journal article" date="2012" name="Nat. Biotechnol.">
        <title>Draft genome sequence of pigeonpea (Cajanus cajan), an orphan legume crop of resource-poor farmers.</title>
        <authorList>
            <person name="Varshney R.K."/>
            <person name="Chen W."/>
            <person name="Li Y."/>
            <person name="Bharti A.K."/>
            <person name="Saxena R.K."/>
            <person name="Schlueter J.A."/>
            <person name="Donoghue M.T."/>
            <person name="Azam S."/>
            <person name="Fan G."/>
            <person name="Whaley A.M."/>
            <person name="Farmer A.D."/>
            <person name="Sheridan J."/>
            <person name="Iwata A."/>
            <person name="Tuteja R."/>
            <person name="Penmetsa R.V."/>
            <person name="Wu W."/>
            <person name="Upadhyaya H.D."/>
            <person name="Yang S.P."/>
            <person name="Shah T."/>
            <person name="Saxena K.B."/>
            <person name="Michael T."/>
            <person name="McCombie W.R."/>
            <person name="Yang B."/>
            <person name="Zhang G."/>
            <person name="Yang H."/>
            <person name="Wang J."/>
            <person name="Spillane C."/>
            <person name="Cook D.R."/>
            <person name="May G.D."/>
            <person name="Xu X."/>
            <person name="Jackson S.A."/>
        </authorList>
    </citation>
    <scope>NUCLEOTIDE SEQUENCE [LARGE SCALE GENOMIC DNA]</scope>
</reference>
<dbReference type="AlphaFoldDB" id="A0A151RP76"/>
<keyword evidence="3" id="KW-0862">Zinc</keyword>
<organism evidence="7 8">
    <name type="scientific">Cajanus cajan</name>
    <name type="common">Pigeon pea</name>
    <name type="synonym">Cajanus indicus</name>
    <dbReference type="NCBI Taxonomy" id="3821"/>
    <lineage>
        <taxon>Eukaryota</taxon>
        <taxon>Viridiplantae</taxon>
        <taxon>Streptophyta</taxon>
        <taxon>Embryophyta</taxon>
        <taxon>Tracheophyta</taxon>
        <taxon>Spermatophyta</taxon>
        <taxon>Magnoliopsida</taxon>
        <taxon>eudicotyledons</taxon>
        <taxon>Gunneridae</taxon>
        <taxon>Pentapetalae</taxon>
        <taxon>rosids</taxon>
        <taxon>fabids</taxon>
        <taxon>Fabales</taxon>
        <taxon>Fabaceae</taxon>
        <taxon>Papilionoideae</taxon>
        <taxon>50 kb inversion clade</taxon>
        <taxon>NPAAA clade</taxon>
        <taxon>indigoferoid/millettioid clade</taxon>
        <taxon>Phaseoleae</taxon>
        <taxon>Cajanus</taxon>
    </lineage>
</organism>
<dbReference type="GO" id="GO:0003677">
    <property type="term" value="F:DNA binding"/>
    <property type="evidence" value="ECO:0007669"/>
    <property type="project" value="InterPro"/>
</dbReference>
<keyword evidence="8" id="KW-1185">Reference proteome</keyword>
<evidence type="ECO:0000313" key="7">
    <source>
        <dbReference type="EMBL" id="KYP44335.1"/>
    </source>
</evidence>
<name>A0A151RP76_CAJCA</name>
<evidence type="ECO:0000256" key="2">
    <source>
        <dbReference type="ARBA" id="ARBA00022771"/>
    </source>
</evidence>
<keyword evidence="1" id="KW-0479">Metal-binding</keyword>
<dbReference type="Pfam" id="PF02892">
    <property type="entry name" value="zf-BED"/>
    <property type="match status" value="1"/>
</dbReference>
<dbReference type="SUPFAM" id="SSF53098">
    <property type="entry name" value="Ribonuclease H-like"/>
    <property type="match status" value="1"/>
</dbReference>